<sequence length="108" mass="12074">MTSSLSSRESGEELESVSMPSESLLLSSLMLITPPLSTVCFGTLCWRPRGFPDRTPRHGVRLGGAAAPLDDARTQIARKTTRYTQREMLRYERLEYPPEGKRKRGGSC</sequence>
<proteinExistence type="predicted"/>
<dbReference type="EMBL" id="SRLO01001094">
    <property type="protein sequence ID" value="TNN41606.1"/>
    <property type="molecule type" value="Genomic_DNA"/>
</dbReference>
<comment type="caution">
    <text evidence="1">The sequence shown here is derived from an EMBL/GenBank/DDBJ whole genome shotgun (WGS) entry which is preliminary data.</text>
</comment>
<keyword evidence="2" id="KW-1185">Reference proteome</keyword>
<gene>
    <name evidence="1" type="ORF">EYF80_048221</name>
</gene>
<name>A0A4Z2FK50_9TELE</name>
<evidence type="ECO:0000313" key="1">
    <source>
        <dbReference type="EMBL" id="TNN41606.1"/>
    </source>
</evidence>
<dbReference type="Proteomes" id="UP000314294">
    <property type="component" value="Unassembled WGS sequence"/>
</dbReference>
<evidence type="ECO:0000313" key="2">
    <source>
        <dbReference type="Proteomes" id="UP000314294"/>
    </source>
</evidence>
<accession>A0A4Z2FK50</accession>
<dbReference type="AlphaFoldDB" id="A0A4Z2FK50"/>
<organism evidence="1 2">
    <name type="scientific">Liparis tanakae</name>
    <name type="common">Tanaka's snailfish</name>
    <dbReference type="NCBI Taxonomy" id="230148"/>
    <lineage>
        <taxon>Eukaryota</taxon>
        <taxon>Metazoa</taxon>
        <taxon>Chordata</taxon>
        <taxon>Craniata</taxon>
        <taxon>Vertebrata</taxon>
        <taxon>Euteleostomi</taxon>
        <taxon>Actinopterygii</taxon>
        <taxon>Neopterygii</taxon>
        <taxon>Teleostei</taxon>
        <taxon>Neoteleostei</taxon>
        <taxon>Acanthomorphata</taxon>
        <taxon>Eupercaria</taxon>
        <taxon>Perciformes</taxon>
        <taxon>Cottioidei</taxon>
        <taxon>Cottales</taxon>
        <taxon>Liparidae</taxon>
        <taxon>Liparis</taxon>
    </lineage>
</organism>
<protein>
    <submittedName>
        <fullName evidence="1">Uncharacterized protein</fullName>
    </submittedName>
</protein>
<reference evidence="1 2" key="1">
    <citation type="submission" date="2019-03" db="EMBL/GenBank/DDBJ databases">
        <title>First draft genome of Liparis tanakae, snailfish: a comprehensive survey of snailfish specific genes.</title>
        <authorList>
            <person name="Kim W."/>
            <person name="Song I."/>
            <person name="Jeong J.-H."/>
            <person name="Kim D."/>
            <person name="Kim S."/>
            <person name="Ryu S."/>
            <person name="Song J.Y."/>
            <person name="Lee S.K."/>
        </authorList>
    </citation>
    <scope>NUCLEOTIDE SEQUENCE [LARGE SCALE GENOMIC DNA]</scope>
    <source>
        <tissue evidence="1">Muscle</tissue>
    </source>
</reference>